<reference evidence="1 2" key="1">
    <citation type="submission" date="2018-03" db="EMBL/GenBank/DDBJ databases">
        <title>Defining the species Micromonospora saelicesensis and Micromonospora noduli under the framework of genomics.</title>
        <authorList>
            <person name="Riesco R."/>
            <person name="Trujillo M.E."/>
        </authorList>
    </citation>
    <scope>NUCLEOTIDE SEQUENCE [LARGE SCALE GENOMIC DNA]</scope>
    <source>
        <strain evidence="1 2">MED15</strain>
    </source>
</reference>
<sequence length="40" mass="4449">MARDVTEMLTPLFARLYDRRGAANRARRGVEAITDAEALA</sequence>
<organism evidence="1 2">
    <name type="scientific">Micromonospora noduli</name>
    <dbReference type="NCBI Taxonomy" id="709876"/>
    <lineage>
        <taxon>Bacteria</taxon>
        <taxon>Bacillati</taxon>
        <taxon>Actinomycetota</taxon>
        <taxon>Actinomycetes</taxon>
        <taxon>Micromonosporales</taxon>
        <taxon>Micromonosporaceae</taxon>
        <taxon>Micromonospora</taxon>
    </lineage>
</organism>
<dbReference type="RefSeq" id="WP_279636238.1">
    <property type="nucleotide sequence ID" value="NZ_PYAC01000001.1"/>
</dbReference>
<evidence type="ECO:0000313" key="1">
    <source>
        <dbReference type="EMBL" id="RAO25113.1"/>
    </source>
</evidence>
<accession>A0ABX9DBX5</accession>
<comment type="caution">
    <text evidence="1">The sequence shown here is derived from an EMBL/GenBank/DDBJ whole genome shotgun (WGS) entry which is preliminary data.</text>
</comment>
<dbReference type="EMBL" id="PYAC01000001">
    <property type="protein sequence ID" value="RAO25113.1"/>
    <property type="molecule type" value="Genomic_DNA"/>
</dbReference>
<gene>
    <name evidence="1" type="ORF">MED15_00871</name>
</gene>
<dbReference type="Proteomes" id="UP000249045">
    <property type="component" value="Unassembled WGS sequence"/>
</dbReference>
<protein>
    <submittedName>
        <fullName evidence="1">Uncharacterized protein</fullName>
    </submittedName>
</protein>
<name>A0ABX9DBX5_9ACTN</name>
<proteinExistence type="predicted"/>
<keyword evidence="2" id="KW-1185">Reference proteome</keyword>
<evidence type="ECO:0000313" key="2">
    <source>
        <dbReference type="Proteomes" id="UP000249045"/>
    </source>
</evidence>